<dbReference type="Proteomes" id="UP000444980">
    <property type="component" value="Unassembled WGS sequence"/>
</dbReference>
<keyword evidence="2" id="KW-0472">Membrane</keyword>
<protein>
    <submittedName>
        <fullName evidence="4">Uncharacterized protein</fullName>
    </submittedName>
</protein>
<sequence>MLPSADRWGPLPTRNREYKVRRTIKAAAVALAATIAVMSGAAPAGADPVSVNDRVNKALVFLLVQFTGQVQVPFNDGPAWSADVQVAAVCTGYIVDPTGFIATAGHCVNASDESLKNELREQVVLDLAKKQNWAESKAVAIYQRALRESWPIRGGGGDGDTPSVSVKAKQASGPNQVIRDWTTLQVVASQPFKDGDNAILKLNSLPGPLTGLPIAKEPPQTGEAITSVGFPAQVRRVSDDVTLPQPSFKTGTVSSRQQNSAGVAQTEVSATLGKGMSGGPTVNTKGEVVGTNSMKTVSKDETSEFGFITDNVALRQFLLSNGATLTTAAAEPSGLNMWVWLGPLIGIVAILLILGLVLLLRRKPKSGPPPFYPGGGSGPGQPQFGAQPAFGSQPSFGTPQTPSQASGPFGPPAAPRPPTPGFGAPGPFPPAGPQQPGFPGQPFGR</sequence>
<proteinExistence type="predicted"/>
<keyword evidence="2" id="KW-1133">Transmembrane helix</keyword>
<feature type="compositionally biased region" description="Low complexity" evidence="1">
    <location>
        <begin position="380"/>
        <end position="391"/>
    </location>
</feature>
<dbReference type="AlphaFoldDB" id="A0A7I9V023"/>
<reference evidence="5" key="1">
    <citation type="submission" date="2019-06" db="EMBL/GenBank/DDBJ databases">
        <title>Gordonia isolated from sludge of a wastewater treatment plant.</title>
        <authorList>
            <person name="Tamura T."/>
            <person name="Aoyama K."/>
            <person name="Kang Y."/>
            <person name="Saito S."/>
            <person name="Akiyama N."/>
            <person name="Yazawa K."/>
            <person name="Gonoi T."/>
            <person name="Mikami Y."/>
        </authorList>
    </citation>
    <scope>NUCLEOTIDE SEQUENCE [LARGE SCALE GENOMIC DNA]</scope>
    <source>
        <strain evidence="5">NBRC 107697</strain>
    </source>
</reference>
<accession>A0A7I9V023</accession>
<evidence type="ECO:0000313" key="5">
    <source>
        <dbReference type="Proteomes" id="UP000444980"/>
    </source>
</evidence>
<comment type="caution">
    <text evidence="4">The sequence shown here is derived from an EMBL/GenBank/DDBJ whole genome shotgun (WGS) entry which is preliminary data.</text>
</comment>
<evidence type="ECO:0000256" key="2">
    <source>
        <dbReference type="SAM" id="Phobius"/>
    </source>
</evidence>
<keyword evidence="2" id="KW-0812">Transmembrane</keyword>
<dbReference type="EMBL" id="BJOU01000002">
    <property type="protein sequence ID" value="GED98536.1"/>
    <property type="molecule type" value="Genomic_DNA"/>
</dbReference>
<dbReference type="InterPro" id="IPR043504">
    <property type="entry name" value="Peptidase_S1_PA_chymotrypsin"/>
</dbReference>
<feature type="transmembrane region" description="Helical" evidence="2">
    <location>
        <begin position="337"/>
        <end position="360"/>
    </location>
</feature>
<keyword evidence="3" id="KW-0732">Signal</keyword>
<name>A0A7I9V023_9ACTN</name>
<feature type="chain" id="PRO_5029666293" evidence="3">
    <location>
        <begin position="47"/>
        <end position="445"/>
    </location>
</feature>
<dbReference type="SUPFAM" id="SSF50494">
    <property type="entry name" value="Trypsin-like serine proteases"/>
    <property type="match status" value="1"/>
</dbReference>
<feature type="signal peptide" evidence="3">
    <location>
        <begin position="1"/>
        <end position="46"/>
    </location>
</feature>
<feature type="region of interest" description="Disordered" evidence="1">
    <location>
        <begin position="152"/>
        <end position="172"/>
    </location>
</feature>
<evidence type="ECO:0000313" key="4">
    <source>
        <dbReference type="EMBL" id="GED98536.1"/>
    </source>
</evidence>
<feature type="compositionally biased region" description="Polar residues" evidence="1">
    <location>
        <begin position="392"/>
        <end position="401"/>
    </location>
</feature>
<evidence type="ECO:0000256" key="3">
    <source>
        <dbReference type="SAM" id="SignalP"/>
    </source>
</evidence>
<dbReference type="Pfam" id="PF13365">
    <property type="entry name" value="Trypsin_2"/>
    <property type="match status" value="1"/>
</dbReference>
<dbReference type="InterPro" id="IPR009003">
    <property type="entry name" value="Peptidase_S1_PA"/>
</dbReference>
<organism evidence="4 5">
    <name type="scientific">Gordonia crocea</name>
    <dbReference type="NCBI Taxonomy" id="589162"/>
    <lineage>
        <taxon>Bacteria</taxon>
        <taxon>Bacillati</taxon>
        <taxon>Actinomycetota</taxon>
        <taxon>Actinomycetes</taxon>
        <taxon>Mycobacteriales</taxon>
        <taxon>Gordoniaceae</taxon>
        <taxon>Gordonia</taxon>
    </lineage>
</organism>
<feature type="compositionally biased region" description="Low complexity" evidence="1">
    <location>
        <begin position="434"/>
        <end position="445"/>
    </location>
</feature>
<feature type="region of interest" description="Disordered" evidence="1">
    <location>
        <begin position="369"/>
        <end position="445"/>
    </location>
</feature>
<evidence type="ECO:0000256" key="1">
    <source>
        <dbReference type="SAM" id="MobiDB-lite"/>
    </source>
</evidence>
<feature type="compositionally biased region" description="Pro residues" evidence="1">
    <location>
        <begin position="409"/>
        <end position="433"/>
    </location>
</feature>
<gene>
    <name evidence="4" type="ORF">nbrc107697_25750</name>
</gene>
<dbReference type="Gene3D" id="2.40.10.10">
    <property type="entry name" value="Trypsin-like serine proteases"/>
    <property type="match status" value="1"/>
</dbReference>
<keyword evidence="5" id="KW-1185">Reference proteome</keyword>